<dbReference type="GO" id="GO:0004672">
    <property type="term" value="F:protein kinase activity"/>
    <property type="evidence" value="ECO:0007669"/>
    <property type="project" value="InterPro"/>
</dbReference>
<dbReference type="Gene3D" id="1.10.510.10">
    <property type="entry name" value="Transferase(Phosphotransferase) domain 1"/>
    <property type="match status" value="1"/>
</dbReference>
<keyword evidence="2" id="KW-0067">ATP-binding</keyword>
<name>A0A9P0GDQ3_9CUCU</name>
<dbReference type="SUPFAM" id="SSF49879">
    <property type="entry name" value="SMAD/FHA domain"/>
    <property type="match status" value="2"/>
</dbReference>
<dbReference type="OrthoDB" id="40902at2759"/>
<dbReference type="Gene3D" id="2.60.200.20">
    <property type="match status" value="2"/>
</dbReference>
<dbReference type="SMART" id="SM00240">
    <property type="entry name" value="FHA"/>
    <property type="match status" value="2"/>
</dbReference>
<sequence length="587" mass="67242">MSENIVENTHVSLKWARMISLISSLESIAIIKDILKVGRSQICDVILTESNIGGNININNVSKEHFTIFKKPGSSFAYLVDSSKNGTFINGIRTKKNELTILKNKDKVSIGQKRPFIYCFESLLSEDLPDTLTPLSILDSTPKYTEVLPVWGRLLSCLSDLESYDLHKDCFKVGRSLMCDVPVEVTRLNKSNKNIFSKEHFKICKDSEKNIAYITDLSKVGTYLNNRLIGKNKMQILQNDDRISVGPRLQVFIYKCMYDHDTTFLPVELKAYYEPSTVLGKGAVGEVRLAYEKLTCKMVAIKKIMKGRSTASQIHQLNHPSKINTEISILSALNYPFIISMKNIVETPKEVFIVLDYMKGGELTNRILSHEPMTESNIKFLFYQMVLAVDYLHNRGITHRDLKPENVLLYSEEPETLVKVSDFGLSKVTDEDDMMRTICGTMSYIAPEILNRGISEYNRQVDVWSLGVILFYMLGKRLPFKSKDKNILEKLIITGEYSMEEIQWKDISLYAKDLVKRMLTVKPENRITISEILKHSWLSRDIGMQLRVNALYEEHVDTTEDIVFTYDMMEPPSKRTRFSSDETSSSH</sequence>
<dbReference type="EMBL" id="OV651814">
    <property type="protein sequence ID" value="CAH1107151.1"/>
    <property type="molecule type" value="Genomic_DNA"/>
</dbReference>
<feature type="domain" description="FHA" evidence="3">
    <location>
        <begin position="171"/>
        <end position="229"/>
    </location>
</feature>
<dbReference type="FunFam" id="1.10.510.10:FF:000571">
    <property type="entry name" value="Maternal embryonic leucine zipper kinase"/>
    <property type="match status" value="1"/>
</dbReference>
<feature type="domain" description="FHA" evidence="3">
    <location>
        <begin position="35"/>
        <end position="94"/>
    </location>
</feature>
<organism evidence="5 6">
    <name type="scientific">Psylliodes chrysocephalus</name>
    <dbReference type="NCBI Taxonomy" id="3402493"/>
    <lineage>
        <taxon>Eukaryota</taxon>
        <taxon>Metazoa</taxon>
        <taxon>Ecdysozoa</taxon>
        <taxon>Arthropoda</taxon>
        <taxon>Hexapoda</taxon>
        <taxon>Insecta</taxon>
        <taxon>Pterygota</taxon>
        <taxon>Neoptera</taxon>
        <taxon>Endopterygota</taxon>
        <taxon>Coleoptera</taxon>
        <taxon>Polyphaga</taxon>
        <taxon>Cucujiformia</taxon>
        <taxon>Chrysomeloidea</taxon>
        <taxon>Chrysomelidae</taxon>
        <taxon>Galerucinae</taxon>
        <taxon>Alticini</taxon>
        <taxon>Psylliodes</taxon>
    </lineage>
</organism>
<dbReference type="GO" id="GO:0005524">
    <property type="term" value="F:ATP binding"/>
    <property type="evidence" value="ECO:0007669"/>
    <property type="project" value="UniProtKB-KW"/>
</dbReference>
<keyword evidence="6" id="KW-1185">Reference proteome</keyword>
<dbReference type="SMART" id="SM00220">
    <property type="entry name" value="S_TKc"/>
    <property type="match status" value="1"/>
</dbReference>
<dbReference type="InterPro" id="IPR011009">
    <property type="entry name" value="Kinase-like_dom_sf"/>
</dbReference>
<dbReference type="PROSITE" id="PS50006">
    <property type="entry name" value="FHA_DOMAIN"/>
    <property type="match status" value="2"/>
</dbReference>
<dbReference type="InterPro" id="IPR000253">
    <property type="entry name" value="FHA_dom"/>
</dbReference>
<reference evidence="5" key="1">
    <citation type="submission" date="2022-01" db="EMBL/GenBank/DDBJ databases">
        <authorList>
            <person name="King R."/>
        </authorList>
    </citation>
    <scope>NUCLEOTIDE SEQUENCE</scope>
</reference>
<dbReference type="PROSITE" id="PS50011">
    <property type="entry name" value="PROTEIN_KINASE_DOM"/>
    <property type="match status" value="1"/>
</dbReference>
<dbReference type="AlphaFoldDB" id="A0A9P0GDQ3"/>
<evidence type="ECO:0000259" key="3">
    <source>
        <dbReference type="PROSITE" id="PS50006"/>
    </source>
</evidence>
<gene>
    <name evidence="5" type="ORF">PSYICH_LOCUS7728</name>
</gene>
<evidence type="ECO:0000256" key="1">
    <source>
        <dbReference type="ARBA" id="ARBA00022741"/>
    </source>
</evidence>
<evidence type="ECO:0000259" key="4">
    <source>
        <dbReference type="PROSITE" id="PS50011"/>
    </source>
</evidence>
<dbReference type="InterPro" id="IPR008984">
    <property type="entry name" value="SMAD_FHA_dom_sf"/>
</dbReference>
<dbReference type="SUPFAM" id="SSF56112">
    <property type="entry name" value="Protein kinase-like (PK-like)"/>
    <property type="match status" value="1"/>
</dbReference>
<protein>
    <submittedName>
        <fullName evidence="5">Uncharacterized protein</fullName>
    </submittedName>
</protein>
<feature type="domain" description="Protein kinase" evidence="4">
    <location>
        <begin position="273"/>
        <end position="538"/>
    </location>
</feature>
<dbReference type="PROSITE" id="PS00108">
    <property type="entry name" value="PROTEIN_KINASE_ST"/>
    <property type="match status" value="1"/>
</dbReference>
<evidence type="ECO:0000256" key="2">
    <source>
        <dbReference type="ARBA" id="ARBA00022840"/>
    </source>
</evidence>
<evidence type="ECO:0000313" key="5">
    <source>
        <dbReference type="EMBL" id="CAH1107151.1"/>
    </source>
</evidence>
<evidence type="ECO:0000313" key="6">
    <source>
        <dbReference type="Proteomes" id="UP001153636"/>
    </source>
</evidence>
<dbReference type="InterPro" id="IPR008271">
    <property type="entry name" value="Ser/Thr_kinase_AS"/>
</dbReference>
<dbReference type="InterPro" id="IPR000719">
    <property type="entry name" value="Prot_kinase_dom"/>
</dbReference>
<dbReference type="PANTHER" id="PTHR24347">
    <property type="entry name" value="SERINE/THREONINE-PROTEIN KINASE"/>
    <property type="match status" value="1"/>
</dbReference>
<accession>A0A9P0GDQ3</accession>
<proteinExistence type="predicted"/>
<dbReference type="Pfam" id="PF00069">
    <property type="entry name" value="Pkinase"/>
    <property type="match status" value="1"/>
</dbReference>
<keyword evidence="1" id="KW-0547">Nucleotide-binding</keyword>
<dbReference type="Pfam" id="PF00498">
    <property type="entry name" value="FHA"/>
    <property type="match status" value="2"/>
</dbReference>
<dbReference type="Proteomes" id="UP001153636">
    <property type="component" value="Chromosome 2"/>
</dbReference>